<dbReference type="InParanoid" id="B7GAN8"/>
<dbReference type="Proteomes" id="UP000000759">
    <property type="component" value="Chromosome 22"/>
</dbReference>
<feature type="compositionally biased region" description="Polar residues" evidence="1">
    <location>
        <begin position="354"/>
        <end position="365"/>
    </location>
</feature>
<feature type="domain" description="Single-stranded DNA binding protein Ssb-like OB fold" evidence="2">
    <location>
        <begin position="85"/>
        <end position="177"/>
    </location>
</feature>
<accession>B7GAN8</accession>
<dbReference type="AlphaFoldDB" id="B7GAN8"/>
<proteinExistence type="predicted"/>
<dbReference type="PANTHER" id="PTHR31472:SF5">
    <property type="entry name" value="OS05G0244600 PROTEIN"/>
    <property type="match status" value="1"/>
</dbReference>
<dbReference type="eggNOG" id="ENOG502S0IA">
    <property type="taxonomic scope" value="Eukaryota"/>
</dbReference>
<dbReference type="OrthoDB" id="2274046at2759"/>
<dbReference type="KEGG" id="pti:PHATRDRAFT_55046"/>
<evidence type="ECO:0000256" key="1">
    <source>
        <dbReference type="SAM" id="MobiDB-lite"/>
    </source>
</evidence>
<dbReference type="SUPFAM" id="SSF50249">
    <property type="entry name" value="Nucleic acid-binding proteins"/>
    <property type="match status" value="1"/>
</dbReference>
<dbReference type="InterPro" id="IPR012340">
    <property type="entry name" value="NA-bd_OB-fold"/>
</dbReference>
<gene>
    <name evidence="3" type="ORF">PHATRDRAFT_55046</name>
</gene>
<feature type="region of interest" description="Disordered" evidence="1">
    <location>
        <begin position="212"/>
        <end position="252"/>
    </location>
</feature>
<reference evidence="4" key="2">
    <citation type="submission" date="2008-08" db="EMBL/GenBank/DDBJ databases">
        <authorList>
            <consortium name="Diatom Consortium"/>
            <person name="Grigoriev I."/>
            <person name="Grimwood J."/>
            <person name="Kuo A."/>
            <person name="Otillar R.P."/>
            <person name="Salamov A."/>
            <person name="Detter J.C."/>
            <person name="Lindquist E."/>
            <person name="Shapiro H."/>
            <person name="Lucas S."/>
            <person name="Glavina del Rio T."/>
            <person name="Pitluck S."/>
            <person name="Rokhsar D."/>
            <person name="Bowler C."/>
        </authorList>
    </citation>
    <scope>GENOME REANNOTATION</scope>
    <source>
        <strain evidence="4">CCAP 1055/1</strain>
    </source>
</reference>
<evidence type="ECO:0000313" key="3">
    <source>
        <dbReference type="EMBL" id="EEC44287.1"/>
    </source>
</evidence>
<dbReference type="STRING" id="556484.B7GAN8"/>
<name>B7GAN8_PHATC</name>
<dbReference type="PANTHER" id="PTHR31472">
    <property type="entry name" value="OS05G0244600 PROTEIN"/>
    <property type="match status" value="1"/>
</dbReference>
<feature type="compositionally biased region" description="Polar residues" evidence="1">
    <location>
        <begin position="375"/>
        <end position="400"/>
    </location>
</feature>
<reference evidence="3 4" key="1">
    <citation type="journal article" date="2008" name="Nature">
        <title>The Phaeodactylum genome reveals the evolutionary history of diatom genomes.</title>
        <authorList>
            <person name="Bowler C."/>
            <person name="Allen A.E."/>
            <person name="Badger J.H."/>
            <person name="Grimwood J."/>
            <person name="Jabbari K."/>
            <person name="Kuo A."/>
            <person name="Maheswari U."/>
            <person name="Martens C."/>
            <person name="Maumus F."/>
            <person name="Otillar R.P."/>
            <person name="Rayko E."/>
            <person name="Salamov A."/>
            <person name="Vandepoele K."/>
            <person name="Beszteri B."/>
            <person name="Gruber A."/>
            <person name="Heijde M."/>
            <person name="Katinka M."/>
            <person name="Mock T."/>
            <person name="Valentin K."/>
            <person name="Verret F."/>
            <person name="Berges J.A."/>
            <person name="Brownlee C."/>
            <person name="Cadoret J.P."/>
            <person name="Chiovitti A."/>
            <person name="Choi C.J."/>
            <person name="Coesel S."/>
            <person name="De Martino A."/>
            <person name="Detter J.C."/>
            <person name="Durkin C."/>
            <person name="Falciatore A."/>
            <person name="Fournet J."/>
            <person name="Haruta M."/>
            <person name="Huysman M.J."/>
            <person name="Jenkins B.D."/>
            <person name="Jiroutova K."/>
            <person name="Jorgensen R.E."/>
            <person name="Joubert Y."/>
            <person name="Kaplan A."/>
            <person name="Kroger N."/>
            <person name="Kroth P.G."/>
            <person name="La Roche J."/>
            <person name="Lindquist E."/>
            <person name="Lommer M."/>
            <person name="Martin-Jezequel V."/>
            <person name="Lopez P.J."/>
            <person name="Lucas S."/>
            <person name="Mangogna M."/>
            <person name="McGinnis K."/>
            <person name="Medlin L.K."/>
            <person name="Montsant A."/>
            <person name="Oudot-Le Secq M.P."/>
            <person name="Napoli C."/>
            <person name="Obornik M."/>
            <person name="Parker M.S."/>
            <person name="Petit J.L."/>
            <person name="Porcel B.M."/>
            <person name="Poulsen N."/>
            <person name="Robison M."/>
            <person name="Rychlewski L."/>
            <person name="Rynearson T.A."/>
            <person name="Schmutz J."/>
            <person name="Shapiro H."/>
            <person name="Siaut M."/>
            <person name="Stanley M."/>
            <person name="Sussman M.R."/>
            <person name="Taylor A.R."/>
            <person name="Vardi A."/>
            <person name="von Dassow P."/>
            <person name="Vyverman W."/>
            <person name="Willis A."/>
            <person name="Wyrwicz L.S."/>
            <person name="Rokhsar D.S."/>
            <person name="Weissenbach J."/>
            <person name="Armbrust E.V."/>
            <person name="Green B.R."/>
            <person name="Van de Peer Y."/>
            <person name="Grigoriev I.V."/>
        </authorList>
    </citation>
    <scope>NUCLEOTIDE SEQUENCE [LARGE SCALE GENOMIC DNA]</scope>
    <source>
        <strain evidence="3 4">CCAP 1055/1</strain>
    </source>
</reference>
<dbReference type="PaxDb" id="2850-Phatr55046"/>
<dbReference type="EMBL" id="CM000624">
    <property type="protein sequence ID" value="EEC44287.1"/>
    <property type="molecule type" value="Genomic_DNA"/>
</dbReference>
<dbReference type="Gene3D" id="2.40.50.140">
    <property type="entry name" value="Nucleic acid-binding proteins"/>
    <property type="match status" value="1"/>
</dbReference>
<feature type="region of interest" description="Disordered" evidence="1">
    <location>
        <begin position="354"/>
        <end position="406"/>
    </location>
</feature>
<protein>
    <submittedName>
        <fullName evidence="3">DNA binding protein</fullName>
    </submittedName>
</protein>
<organism evidence="3 4">
    <name type="scientific">Phaeodactylum tricornutum (strain CCAP 1055/1)</name>
    <dbReference type="NCBI Taxonomy" id="556484"/>
    <lineage>
        <taxon>Eukaryota</taxon>
        <taxon>Sar</taxon>
        <taxon>Stramenopiles</taxon>
        <taxon>Ochrophyta</taxon>
        <taxon>Bacillariophyta</taxon>
        <taxon>Bacillariophyceae</taxon>
        <taxon>Bacillariophycidae</taxon>
        <taxon>Naviculales</taxon>
        <taxon>Phaeodactylaceae</taxon>
        <taxon>Phaeodactylum</taxon>
    </lineage>
</organism>
<keyword evidence="4" id="KW-1185">Reference proteome</keyword>
<evidence type="ECO:0000313" key="4">
    <source>
        <dbReference type="Proteomes" id="UP000000759"/>
    </source>
</evidence>
<feature type="compositionally biased region" description="Polar residues" evidence="1">
    <location>
        <begin position="224"/>
        <end position="234"/>
    </location>
</feature>
<dbReference type="InterPro" id="IPR048970">
    <property type="entry name" value="OB_Ssb-like"/>
</dbReference>
<sequence>MTTAALHANNPHAMRVATNTGPRPQLRRAVYIHVSDLTNAYNIDHARLEEELIRVQTNRDKPSEPSSSRFGVPTELDTSASQKRLQPPRGGYNLCVLVGKVEVVVDKYRVDGSRVRLAEVEVGDETGTVSLRARDEQIDGLTEVSQRAGAVVLRNCTLELYQGKHIRLAITKWGKLNSFPDQIASTPPPPSKMNHDRNFSLIDLSMVASEMASDPYRSTEADSHNSSIRQQSYPPAQPRRGQGRKSSTLKMQTGASVVSHHYPTSASAIPMPYSQGNLHGYGYTESMEPQPYTYHTRPHERMTSAQQQQLMMQQHYEMQQHQLQQMYQHASQGRQQMLSSQPIMIAPGLQATSSFDTVPETSPFLTSGHGAAASPKQQSQSNPTLRSDSPQSQGKMNPQAATYDPP</sequence>
<dbReference type="Pfam" id="PF21473">
    <property type="entry name" value="OB_Ssb-like"/>
    <property type="match status" value="1"/>
</dbReference>
<dbReference type="RefSeq" id="XP_002184109.1">
    <property type="nucleotide sequence ID" value="XM_002184073.1"/>
</dbReference>
<dbReference type="HOGENOM" id="CLU_620360_0_0_1"/>
<evidence type="ECO:0000259" key="2">
    <source>
        <dbReference type="Pfam" id="PF21473"/>
    </source>
</evidence>
<feature type="region of interest" description="Disordered" evidence="1">
    <location>
        <begin position="55"/>
        <end position="85"/>
    </location>
</feature>
<dbReference type="GeneID" id="7195817"/>